<reference evidence="2 3" key="1">
    <citation type="submission" date="2016-07" db="EMBL/GenBank/DDBJ databases">
        <title>Multiple horizontal gene transfer events from other fungi enriched the ability of initially mycotrophic Trichoderma (Ascomycota) to feed on dead plant biomass.</title>
        <authorList>
            <consortium name="DOE Joint Genome Institute"/>
            <person name="Aerts A."/>
            <person name="Atanasova L."/>
            <person name="Chenthamara K."/>
            <person name="Zhang J."/>
            <person name="Grujic M."/>
            <person name="Henrissat B."/>
            <person name="Kuo A."/>
            <person name="Salamov A."/>
            <person name="Lipzen A."/>
            <person name="Labutti K."/>
            <person name="Barry K."/>
            <person name="Miao Y."/>
            <person name="Rahimi M.J."/>
            <person name="Shen Q."/>
            <person name="Grigoriev I.V."/>
            <person name="Kubicek C.P."/>
            <person name="Druzhinina I.S."/>
        </authorList>
    </citation>
    <scope>NUCLEOTIDE SEQUENCE [LARGE SCALE GENOMIC DNA]</scope>
    <source>
        <strain evidence="2 3">ATCC 18648</strain>
    </source>
</reference>
<evidence type="ECO:0000256" key="1">
    <source>
        <dbReference type="SAM" id="MobiDB-lite"/>
    </source>
</evidence>
<name>A0A2T4BPG6_TRILO</name>
<evidence type="ECO:0000313" key="2">
    <source>
        <dbReference type="EMBL" id="PTB71180.1"/>
    </source>
</evidence>
<dbReference type="Proteomes" id="UP000240760">
    <property type="component" value="Unassembled WGS sequence"/>
</dbReference>
<feature type="region of interest" description="Disordered" evidence="1">
    <location>
        <begin position="48"/>
        <end position="100"/>
    </location>
</feature>
<accession>A0A2T4BPG6</accession>
<protein>
    <submittedName>
        <fullName evidence="2">Uncharacterized protein</fullName>
    </submittedName>
</protein>
<keyword evidence="3" id="KW-1185">Reference proteome</keyword>
<gene>
    <name evidence="2" type="ORF">M440DRAFT_1344793</name>
</gene>
<dbReference type="EMBL" id="KZ679151">
    <property type="protein sequence ID" value="PTB71180.1"/>
    <property type="molecule type" value="Genomic_DNA"/>
</dbReference>
<organism evidence="2 3">
    <name type="scientific">Trichoderma longibrachiatum ATCC 18648</name>
    <dbReference type="NCBI Taxonomy" id="983965"/>
    <lineage>
        <taxon>Eukaryota</taxon>
        <taxon>Fungi</taxon>
        <taxon>Dikarya</taxon>
        <taxon>Ascomycota</taxon>
        <taxon>Pezizomycotina</taxon>
        <taxon>Sordariomycetes</taxon>
        <taxon>Hypocreomycetidae</taxon>
        <taxon>Hypocreales</taxon>
        <taxon>Hypocreaceae</taxon>
        <taxon>Trichoderma</taxon>
    </lineage>
</organism>
<proteinExistence type="predicted"/>
<dbReference type="AlphaFoldDB" id="A0A2T4BPG6"/>
<dbReference type="STRING" id="983965.A0A2T4BPG6"/>
<evidence type="ECO:0000313" key="3">
    <source>
        <dbReference type="Proteomes" id="UP000240760"/>
    </source>
</evidence>
<sequence>MGDVILYRVSARACNFITGQAAGTTSKNRKRIQTEDDAEADERLVKEGQAMATSHTPAKKIKNSHGQEEDRSGTRWYQPPFTAAQGARLQSSGRPEETEPSGFVYSAPLCGLLTYPPELITALRDFATDHDFDLLPINEMILATHLWMDIQASPNLAMETSAETGQAPSPVPNISLACMLLHYGHWLKWTHLMQLDEHPNPFRWMRKAYQEDFVEEEELSTTEINSLDEEKIKALMTEVGTTIPGLDMSYRVRVPPCCMPGASNGHVHRAVGTEAPSRIALALTGIPDVRLMGLQSYERPTQWIADHKLKTISWPRSLDNLLTTSRRYVCTEEQSPKSEEPATMNPIWSTVTGVKGCWGFAPLTLPVPSVIPGPLIVSRKKDTPPALYREFILDTRAHYYRLACFMRGQGPREYTMEELGLPPLTAAGPSMSMPRNFLIPNISMEGTWEEWEAQEKASRRVEAWKSPAGNMGMEAYDELLALWTAIPQGCHPMWYTGLEKLKSAKRENVTMEGLLLFVDQIKEREQRDHDFIAGVMSKVQEGFLPTCHDWKLDGASRAVLESEIRTVWPWWERVQSRIDEVRARVGGWLEEWTKLADQYAQMQWL</sequence>
<dbReference type="OrthoDB" id="4900262at2759"/>